<dbReference type="InterPro" id="IPR012338">
    <property type="entry name" value="Beta-lactam/transpept-like"/>
</dbReference>
<keyword evidence="6" id="KW-1185">Reference proteome</keyword>
<evidence type="ECO:0000259" key="4">
    <source>
        <dbReference type="Pfam" id="PF00144"/>
    </source>
</evidence>
<dbReference type="KEGG" id="saci:Sinac_3226"/>
<name>L0DFB0_SINAD</name>
<dbReference type="PANTHER" id="PTHR46825:SF11">
    <property type="entry name" value="PENICILLIN-BINDING PROTEIN 4"/>
    <property type="match status" value="1"/>
</dbReference>
<sequence>MAGCFDARRGLRPMKNSTLRKGGDVPTPRAGNSQVSPTRKVWSVAMRTITITAAILFCLMSATLPAQSPPTSSPPEQVQAVTALPETPAGKQFAAWLAAVNTGRRETLRQFISENYAPPPNGSLPVDQITDRQFKSFNDTGGFDVRKIAASSPEKIAVVVQAKRTEKWMVIGMTVGAQSPHNILGMGFRNTEAPADLLPRDKLTDQEIRDKVDGFLTKLVEADAFSGVVLIAKDGRPIYQRASGLASRTWNAPNRIDTKFNIASIGKMFTAVAIAQLVEKGKLSYEDTLGTILPDYPNKDWAQKVTVHHLLTHTSGLAENHPSGDKPFRQGFRTVKEYLSSSSAHDTLKFEPGSRLEYSSYGYLVLGAIIEKASGQDYYDYVREHIYQPADMTDSDCYDLDTDPPNLATGYMDAPNRTRRSNIFMLPVKGLPYGLGYSTAEDLVKFAQALGSQKLLDAKSTDLIWTGQVDYTEPDSRYGYGFIVKRYNGTRIIGHGGGWVGITNKFEMYPDLGYTVVILSNIDSDPNSIASKLREWLTQGLSRE</sequence>
<dbReference type="SUPFAM" id="SSF56601">
    <property type="entry name" value="beta-lactamase/transpeptidase-like"/>
    <property type="match status" value="1"/>
</dbReference>
<evidence type="ECO:0000256" key="2">
    <source>
        <dbReference type="ARBA" id="ARBA00023136"/>
    </source>
</evidence>
<accession>L0DFB0</accession>
<dbReference type="STRING" id="886293.Sinac_3226"/>
<dbReference type="AlphaFoldDB" id="L0DFB0"/>
<evidence type="ECO:0000313" key="5">
    <source>
        <dbReference type="EMBL" id="AGA27498.1"/>
    </source>
</evidence>
<dbReference type="HOGENOM" id="CLU_020027_0_3_0"/>
<organism evidence="5 6">
    <name type="scientific">Singulisphaera acidiphila (strain ATCC BAA-1392 / DSM 18658 / VKM B-2454 / MOB10)</name>
    <dbReference type="NCBI Taxonomy" id="886293"/>
    <lineage>
        <taxon>Bacteria</taxon>
        <taxon>Pseudomonadati</taxon>
        <taxon>Planctomycetota</taxon>
        <taxon>Planctomycetia</taxon>
        <taxon>Isosphaerales</taxon>
        <taxon>Isosphaeraceae</taxon>
        <taxon>Singulisphaera</taxon>
    </lineage>
</organism>
<dbReference type="PANTHER" id="PTHR46825">
    <property type="entry name" value="D-ALANYL-D-ALANINE-CARBOXYPEPTIDASE/ENDOPEPTIDASE AMPH"/>
    <property type="match status" value="1"/>
</dbReference>
<dbReference type="InterPro" id="IPR001466">
    <property type="entry name" value="Beta-lactam-related"/>
</dbReference>
<evidence type="ECO:0000256" key="3">
    <source>
        <dbReference type="SAM" id="MobiDB-lite"/>
    </source>
</evidence>
<evidence type="ECO:0000313" key="6">
    <source>
        <dbReference type="Proteomes" id="UP000010798"/>
    </source>
</evidence>
<dbReference type="InterPro" id="IPR050491">
    <property type="entry name" value="AmpC-like"/>
</dbReference>
<dbReference type="RefSeq" id="WP_015246644.1">
    <property type="nucleotide sequence ID" value="NZ_JH621478.1"/>
</dbReference>
<gene>
    <name evidence="5" type="ordered locus">Sinac_3226</name>
</gene>
<dbReference type="EMBL" id="CP003364">
    <property type="protein sequence ID" value="AGA27498.1"/>
    <property type="molecule type" value="Genomic_DNA"/>
</dbReference>
<dbReference type="Gene3D" id="3.40.710.10">
    <property type="entry name" value="DD-peptidase/beta-lactamase superfamily"/>
    <property type="match status" value="1"/>
</dbReference>
<protein>
    <submittedName>
        <fullName evidence="5">Penicillin-binding protein, beta-lactamase class C</fullName>
    </submittedName>
</protein>
<reference evidence="5 6" key="1">
    <citation type="submission" date="2012-02" db="EMBL/GenBank/DDBJ databases">
        <title>Complete sequence of chromosome of Singulisphaera acidiphila DSM 18658.</title>
        <authorList>
            <consortium name="US DOE Joint Genome Institute (JGI-PGF)"/>
            <person name="Lucas S."/>
            <person name="Copeland A."/>
            <person name="Lapidus A."/>
            <person name="Glavina del Rio T."/>
            <person name="Dalin E."/>
            <person name="Tice H."/>
            <person name="Bruce D."/>
            <person name="Goodwin L."/>
            <person name="Pitluck S."/>
            <person name="Peters L."/>
            <person name="Ovchinnikova G."/>
            <person name="Chertkov O."/>
            <person name="Kyrpides N."/>
            <person name="Mavromatis K."/>
            <person name="Ivanova N."/>
            <person name="Brettin T."/>
            <person name="Detter J.C."/>
            <person name="Han C."/>
            <person name="Larimer F."/>
            <person name="Land M."/>
            <person name="Hauser L."/>
            <person name="Markowitz V."/>
            <person name="Cheng J.-F."/>
            <person name="Hugenholtz P."/>
            <person name="Woyke T."/>
            <person name="Wu D."/>
            <person name="Tindall B."/>
            <person name="Pomrenke H."/>
            <person name="Brambilla E."/>
            <person name="Klenk H.-P."/>
            <person name="Eisen J.A."/>
        </authorList>
    </citation>
    <scope>NUCLEOTIDE SEQUENCE [LARGE SCALE GENOMIC DNA]</scope>
    <source>
        <strain evidence="6">ATCC BAA-1392 / DSM 18658 / VKM B-2454 / MOB10</strain>
    </source>
</reference>
<comment type="subcellular location">
    <subcellularLocation>
        <location evidence="1">Membrane</location>
    </subcellularLocation>
</comment>
<dbReference type="GO" id="GO:0016020">
    <property type="term" value="C:membrane"/>
    <property type="evidence" value="ECO:0007669"/>
    <property type="project" value="UniProtKB-SubCell"/>
</dbReference>
<evidence type="ECO:0000256" key="1">
    <source>
        <dbReference type="ARBA" id="ARBA00004370"/>
    </source>
</evidence>
<keyword evidence="2" id="KW-0472">Membrane</keyword>
<dbReference type="Proteomes" id="UP000010798">
    <property type="component" value="Chromosome"/>
</dbReference>
<dbReference type="Pfam" id="PF00144">
    <property type="entry name" value="Beta-lactamase"/>
    <property type="match status" value="1"/>
</dbReference>
<feature type="region of interest" description="Disordered" evidence="3">
    <location>
        <begin position="1"/>
        <end position="38"/>
    </location>
</feature>
<dbReference type="OrthoDB" id="284523at2"/>
<dbReference type="eggNOG" id="COG1680">
    <property type="taxonomic scope" value="Bacteria"/>
</dbReference>
<feature type="domain" description="Beta-lactamase-related" evidence="4">
    <location>
        <begin position="215"/>
        <end position="525"/>
    </location>
</feature>
<proteinExistence type="predicted"/>